<dbReference type="Proteomes" id="UP000050741">
    <property type="component" value="Unassembled WGS sequence"/>
</dbReference>
<reference evidence="1" key="1">
    <citation type="submission" date="2014-05" db="EMBL/GenBank/DDBJ databases">
        <title>The genome and life-stage specific transcriptomes of Globodera pallida elucidate key aspects of plant parasitism by a cyst nematode.</title>
        <authorList>
            <person name="Cotton J.A."/>
            <person name="Lilley C.J."/>
            <person name="Jones L.M."/>
            <person name="Kikuchi T."/>
            <person name="Reid A.J."/>
            <person name="Thorpe P."/>
            <person name="Tsai I.J."/>
            <person name="Beasley H."/>
            <person name="Blok V."/>
            <person name="Cock P.J.A."/>
            <person name="Van den Akker S.E."/>
            <person name="Holroyd N."/>
            <person name="Hunt M."/>
            <person name="Mantelin S."/>
            <person name="Naghra H."/>
            <person name="Pain A."/>
            <person name="Palomares-Rius J.E."/>
            <person name="Zarowiecki M."/>
            <person name="Berriman M."/>
            <person name="Jones J.T."/>
            <person name="Urwin P.E."/>
        </authorList>
    </citation>
    <scope>NUCLEOTIDE SEQUENCE [LARGE SCALE GENOMIC DNA]</scope>
    <source>
        <strain evidence="1">Lindley</strain>
    </source>
</reference>
<keyword evidence="1" id="KW-1185">Reference proteome</keyword>
<accession>A0A183CL03</accession>
<sequence>MSLIHSSPIALSMNQTTVEQIEEDVVEVCVIHSDVDDDILLVHDEVDLPNVTEDIDKQPAKKKLKRAR</sequence>
<organism evidence="1 2">
    <name type="scientific">Globodera pallida</name>
    <name type="common">Potato cyst nematode worm</name>
    <name type="synonym">Heterodera pallida</name>
    <dbReference type="NCBI Taxonomy" id="36090"/>
    <lineage>
        <taxon>Eukaryota</taxon>
        <taxon>Metazoa</taxon>
        <taxon>Ecdysozoa</taxon>
        <taxon>Nematoda</taxon>
        <taxon>Chromadorea</taxon>
        <taxon>Rhabditida</taxon>
        <taxon>Tylenchina</taxon>
        <taxon>Tylenchomorpha</taxon>
        <taxon>Tylenchoidea</taxon>
        <taxon>Heteroderidae</taxon>
        <taxon>Heteroderinae</taxon>
        <taxon>Globodera</taxon>
    </lineage>
</organism>
<evidence type="ECO:0000313" key="1">
    <source>
        <dbReference type="Proteomes" id="UP000050741"/>
    </source>
</evidence>
<evidence type="ECO:0000313" key="2">
    <source>
        <dbReference type="WBParaSite" id="GPLIN_001355900"/>
    </source>
</evidence>
<reference evidence="2" key="2">
    <citation type="submission" date="2016-06" db="UniProtKB">
        <authorList>
            <consortium name="WormBaseParasite"/>
        </authorList>
    </citation>
    <scope>IDENTIFICATION</scope>
</reference>
<dbReference type="WBParaSite" id="GPLIN_001355900">
    <property type="protein sequence ID" value="GPLIN_001355900"/>
    <property type="gene ID" value="GPLIN_001355900"/>
</dbReference>
<protein>
    <submittedName>
        <fullName evidence="2">Gag-pol polyprotein</fullName>
    </submittedName>
</protein>
<name>A0A183CL03_GLOPA</name>
<proteinExistence type="predicted"/>
<dbReference type="AlphaFoldDB" id="A0A183CL03"/>